<dbReference type="OrthoDB" id="671489at2759"/>
<dbReference type="PROSITE" id="PS50096">
    <property type="entry name" value="IQ"/>
    <property type="match status" value="1"/>
</dbReference>
<name>A0A833W013_9POAL</name>
<accession>A0A833W013</accession>
<organism evidence="1 2">
    <name type="scientific">Carex littledalei</name>
    <dbReference type="NCBI Taxonomy" id="544730"/>
    <lineage>
        <taxon>Eukaryota</taxon>
        <taxon>Viridiplantae</taxon>
        <taxon>Streptophyta</taxon>
        <taxon>Embryophyta</taxon>
        <taxon>Tracheophyta</taxon>
        <taxon>Spermatophyta</taxon>
        <taxon>Magnoliopsida</taxon>
        <taxon>Liliopsida</taxon>
        <taxon>Poales</taxon>
        <taxon>Cyperaceae</taxon>
        <taxon>Cyperoideae</taxon>
        <taxon>Cariceae</taxon>
        <taxon>Carex</taxon>
        <taxon>Carex subgen. Euthyceras</taxon>
    </lineage>
</organism>
<sequence>MRNSPARLHLSPLRQTKTLAPPRHPSVLLRPHPLHPDLTLSFTNHSLPSPLRSATLPRISLSMQRTTASRQIEVPCFTHTDANAVRAPPRDFHAIRQELAAVRIQSAFHAFLVK</sequence>
<comment type="caution">
    <text evidence="1">The sequence shown here is derived from an EMBL/GenBank/DDBJ whole genome shotgun (WGS) entry which is preliminary data.</text>
</comment>
<evidence type="ECO:0000313" key="1">
    <source>
        <dbReference type="EMBL" id="KAF3338909.1"/>
    </source>
</evidence>
<reference evidence="1" key="1">
    <citation type="submission" date="2020-01" db="EMBL/GenBank/DDBJ databases">
        <title>Genome sequence of Kobresia littledalei, the first chromosome-level genome in the family Cyperaceae.</title>
        <authorList>
            <person name="Qu G."/>
        </authorList>
    </citation>
    <scope>NUCLEOTIDE SEQUENCE</scope>
    <source>
        <strain evidence="1">C.B.Clarke</strain>
        <tissue evidence="1">Leaf</tissue>
    </source>
</reference>
<dbReference type="Proteomes" id="UP000623129">
    <property type="component" value="Unassembled WGS sequence"/>
</dbReference>
<gene>
    <name evidence="1" type="ORF">FCM35_KLT16380</name>
</gene>
<evidence type="ECO:0000313" key="2">
    <source>
        <dbReference type="Proteomes" id="UP000623129"/>
    </source>
</evidence>
<dbReference type="AlphaFoldDB" id="A0A833W013"/>
<dbReference type="EMBL" id="SWLB01000004">
    <property type="protein sequence ID" value="KAF3338909.1"/>
    <property type="molecule type" value="Genomic_DNA"/>
</dbReference>
<protein>
    <submittedName>
        <fullName evidence="1">Uncharacterized protein</fullName>
    </submittedName>
</protein>
<proteinExistence type="predicted"/>
<keyword evidence="2" id="KW-1185">Reference proteome</keyword>